<accession>A0A160LJW2</accession>
<evidence type="ECO:0000313" key="1">
    <source>
        <dbReference type="EMBL" id="AND28403.1"/>
    </source>
</evidence>
<dbReference type="AlphaFoldDB" id="A0A160LJW2"/>
<reference evidence="1" key="1">
    <citation type="journal article" date="2017" name="Res. Microbiol.">
        <title>Comparative genomics of extrachromosomal elements in Bacillus thuringiensis subsp. israelensis.</title>
        <authorList>
            <person name="Bolotin A."/>
            <person name="Gillis A."/>
            <person name="Sanchis V."/>
            <person name="Nielsen-LeRoux C."/>
            <person name="Mahillon J."/>
            <person name="Lereclus D."/>
            <person name="Sorokin A."/>
        </authorList>
    </citation>
    <scope>NUCLEOTIDE SEQUENCE</scope>
    <source>
        <strain evidence="1">AM65-52</strain>
        <plasmid evidence="1">pAM65-52-3-235K</plasmid>
    </source>
</reference>
<protein>
    <submittedName>
        <fullName evidence="1">Uncharacterized protein</fullName>
    </submittedName>
</protein>
<dbReference type="EMBL" id="CP013278">
    <property type="protein sequence ID" value="AND28403.1"/>
    <property type="molecule type" value="Genomic_DNA"/>
</dbReference>
<dbReference type="RefSeq" id="WP_000271240.1">
    <property type="nucleotide sequence ID" value="NZ_CP013278.1"/>
</dbReference>
<keyword evidence="1" id="KW-0614">Plasmid</keyword>
<sequence length="99" mass="11641">MYAPGHISREDEAKIPSFSSHDEARDWFINKYGNTFQLVGSEPIDDQECYFYYLILDEKEFTKGREILLKHGMLVTSMEYLGSYQSIEIFEDGRIHIVH</sequence>
<name>A0A160LJW2_BACTI</name>
<geneLocation type="plasmid" evidence="1">
    <name>pAM65-52-3-235K</name>
</geneLocation>
<dbReference type="PATRIC" id="fig|1430.6.peg.1990"/>
<organism evidence="1">
    <name type="scientific">Bacillus thuringiensis subsp. israelensis</name>
    <dbReference type="NCBI Taxonomy" id="1430"/>
    <lineage>
        <taxon>Bacteria</taxon>
        <taxon>Bacillati</taxon>
        <taxon>Bacillota</taxon>
        <taxon>Bacilli</taxon>
        <taxon>Bacillales</taxon>
        <taxon>Bacillaceae</taxon>
        <taxon>Bacillus</taxon>
        <taxon>Bacillus cereus group</taxon>
    </lineage>
</organism>
<proteinExistence type="predicted"/>
<gene>
    <name evidence="1" type="ORF">ATN07_32250</name>
</gene>